<name>A0A9X3R903_9BACI</name>
<protein>
    <submittedName>
        <fullName evidence="2">Uncharacterized protein</fullName>
    </submittedName>
</protein>
<evidence type="ECO:0000313" key="3">
    <source>
        <dbReference type="Proteomes" id="UP001152172"/>
    </source>
</evidence>
<proteinExistence type="predicted"/>
<feature type="region of interest" description="Disordered" evidence="1">
    <location>
        <begin position="135"/>
        <end position="163"/>
    </location>
</feature>
<accession>A0A9X3R903</accession>
<gene>
    <name evidence="2" type="ORF">M9R61_06765</name>
</gene>
<dbReference type="EMBL" id="JAMKBI010000004">
    <property type="protein sequence ID" value="MCZ8533055.1"/>
    <property type="molecule type" value="Genomic_DNA"/>
</dbReference>
<comment type="caution">
    <text evidence="2">The sequence shown here is derived from an EMBL/GenBank/DDBJ whole genome shotgun (WGS) entry which is preliminary data.</text>
</comment>
<evidence type="ECO:0000313" key="2">
    <source>
        <dbReference type="EMBL" id="MCZ8533055.1"/>
    </source>
</evidence>
<reference evidence="2" key="1">
    <citation type="submission" date="2022-05" db="EMBL/GenBank/DDBJ databases">
        <authorList>
            <person name="Colautti A."/>
            <person name="Iacumin L."/>
        </authorList>
    </citation>
    <scope>NUCLEOTIDE SEQUENCE</scope>
    <source>
        <strain evidence="2">DSM 30747</strain>
    </source>
</reference>
<keyword evidence="3" id="KW-1185">Reference proteome</keyword>
<organism evidence="2 3">
    <name type="scientific">Psychrobacillus psychrodurans</name>
    <dbReference type="NCBI Taxonomy" id="126157"/>
    <lineage>
        <taxon>Bacteria</taxon>
        <taxon>Bacillati</taxon>
        <taxon>Bacillota</taxon>
        <taxon>Bacilli</taxon>
        <taxon>Bacillales</taxon>
        <taxon>Bacillaceae</taxon>
        <taxon>Psychrobacillus</taxon>
    </lineage>
</organism>
<dbReference type="RefSeq" id="WP_269921512.1">
    <property type="nucleotide sequence ID" value="NZ_JAMKBI010000004.1"/>
</dbReference>
<evidence type="ECO:0000256" key="1">
    <source>
        <dbReference type="SAM" id="MobiDB-lite"/>
    </source>
</evidence>
<sequence>MATRTWDVKEQFRFPQSFGVPKEIKNVAVTPQCEVAEKEDFIQVVGIYHITCHVKFEEGEEEHHATSEFTEIEDLDLQGEVGYFEYAVPMSIEIGKDKLKEGSKPTVHVNHINSKPTQQMAIEVGWTVHCEYEEAPEPEPTPVTPLVEAESPNPAEPMEVKNPQGDEFELQFILDLDDGYSKLSFPSNNIFVKQKADE</sequence>
<dbReference type="AlphaFoldDB" id="A0A9X3R903"/>
<dbReference type="Proteomes" id="UP001152172">
    <property type="component" value="Unassembled WGS sequence"/>
</dbReference>